<keyword evidence="1" id="KW-0560">Oxidoreductase</keyword>
<evidence type="ECO:0000259" key="2">
    <source>
        <dbReference type="Pfam" id="PF04030"/>
    </source>
</evidence>
<dbReference type="Pfam" id="PF04030">
    <property type="entry name" value="ALO"/>
    <property type="match status" value="1"/>
</dbReference>
<protein>
    <recommendedName>
        <fullName evidence="2">D-arabinono-1,4-lactone oxidase C-terminal domain-containing protein</fullName>
    </recommendedName>
</protein>
<dbReference type="AlphaFoldDB" id="A0A7S2NWP4"/>
<dbReference type="GO" id="GO:0003885">
    <property type="term" value="F:D-arabinono-1,4-lactone oxidase activity"/>
    <property type="evidence" value="ECO:0007669"/>
    <property type="project" value="InterPro"/>
</dbReference>
<dbReference type="GO" id="GO:0016020">
    <property type="term" value="C:membrane"/>
    <property type="evidence" value="ECO:0007669"/>
    <property type="project" value="InterPro"/>
</dbReference>
<organism evidence="3">
    <name type="scientific">Zooxanthella nutricula</name>
    <dbReference type="NCBI Taxonomy" id="1333877"/>
    <lineage>
        <taxon>Eukaryota</taxon>
        <taxon>Sar</taxon>
        <taxon>Alveolata</taxon>
        <taxon>Dinophyceae</taxon>
        <taxon>Peridiniales</taxon>
        <taxon>Peridiniales incertae sedis</taxon>
        <taxon>Zooxanthella</taxon>
    </lineage>
</organism>
<name>A0A7S2NWP4_9DINO</name>
<gene>
    <name evidence="3" type="ORF">BRAN1462_LOCUS24224</name>
</gene>
<reference evidence="3" key="1">
    <citation type="submission" date="2021-01" db="EMBL/GenBank/DDBJ databases">
        <authorList>
            <person name="Corre E."/>
            <person name="Pelletier E."/>
            <person name="Niang G."/>
            <person name="Scheremetjew M."/>
            <person name="Finn R."/>
            <person name="Kale V."/>
            <person name="Holt S."/>
            <person name="Cochrane G."/>
            <person name="Meng A."/>
            <person name="Brown T."/>
            <person name="Cohen L."/>
        </authorList>
    </citation>
    <scope>NUCLEOTIDE SEQUENCE</scope>
    <source>
        <strain evidence="3">RCC3387</strain>
    </source>
</reference>
<evidence type="ECO:0000256" key="1">
    <source>
        <dbReference type="ARBA" id="ARBA00023002"/>
    </source>
</evidence>
<dbReference type="EMBL" id="HBGW01038354">
    <property type="protein sequence ID" value="CAD9562562.1"/>
    <property type="molecule type" value="Transcribed_RNA"/>
</dbReference>
<dbReference type="InterPro" id="IPR007173">
    <property type="entry name" value="ALO_C"/>
</dbReference>
<accession>A0A7S2NWP4</accession>
<sequence length="144" mass="16721">MDRLRDVQLASRGSKRFQWNLPGEFRFIKVSDQAVLQPIGAGLWFNAQMISMEALARDEQQWKQEFMKIEKYWVNDLGAKPHMGKLWGFHRTEAGEVEAFSERFACTIYSSETKARFDEYRRQQDPEGLFFSGLGPKLLAPCPP</sequence>
<evidence type="ECO:0000313" key="3">
    <source>
        <dbReference type="EMBL" id="CAD9562562.1"/>
    </source>
</evidence>
<proteinExistence type="predicted"/>
<feature type="domain" description="D-arabinono-1,4-lactone oxidase C-terminal" evidence="2">
    <location>
        <begin position="15"/>
        <end position="132"/>
    </location>
</feature>